<gene>
    <name evidence="1" type="ORF">G9444_0792</name>
</gene>
<accession>A0A6G9CMV9</accession>
<protein>
    <submittedName>
        <fullName evidence="1">Uncharacterized protein</fullName>
    </submittedName>
</protein>
<dbReference type="AlphaFoldDB" id="A0A6G9CMV9"/>
<evidence type="ECO:0000313" key="1">
    <source>
        <dbReference type="EMBL" id="QIP38036.1"/>
    </source>
</evidence>
<proteinExistence type="predicted"/>
<evidence type="ECO:0000313" key="2">
    <source>
        <dbReference type="Proteomes" id="UP000502345"/>
    </source>
</evidence>
<dbReference type="Proteomes" id="UP000502345">
    <property type="component" value="Chromosome"/>
</dbReference>
<organism evidence="1 2">
    <name type="scientific">Rhodococcus erythropolis</name>
    <name type="common">Arthrobacter picolinophilus</name>
    <dbReference type="NCBI Taxonomy" id="1833"/>
    <lineage>
        <taxon>Bacteria</taxon>
        <taxon>Bacillati</taxon>
        <taxon>Actinomycetota</taxon>
        <taxon>Actinomycetes</taxon>
        <taxon>Mycobacteriales</taxon>
        <taxon>Nocardiaceae</taxon>
        <taxon>Rhodococcus</taxon>
        <taxon>Rhodococcus erythropolis group</taxon>
    </lineage>
</organism>
<name>A0A6G9CMV9_RHOER</name>
<dbReference type="RefSeq" id="WP_166501798.1">
    <property type="nucleotide sequence ID" value="NZ_CP050124.1"/>
</dbReference>
<sequence>MTDTKTLTDLIPGGGTVSLTVTATSTNLDIETMVLDAQREQATVVHNRLAEQVASWRRALYEMRERLGGEPAPEPDSSILPPCPMPGRMRCWETADALWLGWIAPGRPLDLDNVEAQRIPVSATDTDEQLAAAAERWLTGYGCPPAGTVDWILPQLRRHRDRLADALG</sequence>
<reference evidence="1 2" key="1">
    <citation type="submission" date="2020-03" db="EMBL/GenBank/DDBJ databases">
        <title>Screen low temperature-resistant strains for efficient degradation of petroleum hydrocarbons under the low temperature.</title>
        <authorList>
            <person name="Wang Y."/>
            <person name="Chen J."/>
        </authorList>
    </citation>
    <scope>NUCLEOTIDE SEQUENCE [LARGE SCALE GENOMIC DNA]</scope>
    <source>
        <strain evidence="1 2">KB1</strain>
    </source>
</reference>
<dbReference type="EMBL" id="CP050124">
    <property type="protein sequence ID" value="QIP38036.1"/>
    <property type="molecule type" value="Genomic_DNA"/>
</dbReference>